<evidence type="ECO:0000256" key="4">
    <source>
        <dbReference type="ARBA" id="ARBA00023136"/>
    </source>
</evidence>
<evidence type="ECO:0000256" key="5">
    <source>
        <dbReference type="SAM" id="Phobius"/>
    </source>
</evidence>
<dbReference type="Gene3D" id="3.40.1710.10">
    <property type="entry name" value="abc type-2 transporter like domain"/>
    <property type="match status" value="1"/>
</dbReference>
<accession>A0A5J4KY43</accession>
<feature type="transmembrane region" description="Helical" evidence="5">
    <location>
        <begin position="173"/>
        <end position="196"/>
    </location>
</feature>
<feature type="transmembrane region" description="Helical" evidence="5">
    <location>
        <begin position="345"/>
        <end position="362"/>
    </location>
</feature>
<keyword evidence="2 5" id="KW-0812">Transmembrane</keyword>
<dbReference type="RefSeq" id="WP_151757843.1">
    <property type="nucleotide sequence ID" value="NZ_BKZW01000002.1"/>
</dbReference>
<dbReference type="PANTHER" id="PTHR43077:SF10">
    <property type="entry name" value="TRANSPORT PERMEASE PROTEIN"/>
    <property type="match status" value="1"/>
</dbReference>
<evidence type="ECO:0000313" key="8">
    <source>
        <dbReference type="Proteomes" id="UP000326912"/>
    </source>
</evidence>
<dbReference type="GO" id="GO:0016020">
    <property type="term" value="C:membrane"/>
    <property type="evidence" value="ECO:0007669"/>
    <property type="project" value="UniProtKB-SubCell"/>
</dbReference>
<evidence type="ECO:0000256" key="2">
    <source>
        <dbReference type="ARBA" id="ARBA00022692"/>
    </source>
</evidence>
<feature type="transmembrane region" description="Helical" evidence="5">
    <location>
        <begin position="251"/>
        <end position="278"/>
    </location>
</feature>
<evidence type="ECO:0000256" key="1">
    <source>
        <dbReference type="ARBA" id="ARBA00004141"/>
    </source>
</evidence>
<organism evidence="7 8">
    <name type="scientific">Dictyobacter vulcani</name>
    <dbReference type="NCBI Taxonomy" id="2607529"/>
    <lineage>
        <taxon>Bacteria</taxon>
        <taxon>Bacillati</taxon>
        <taxon>Chloroflexota</taxon>
        <taxon>Ktedonobacteria</taxon>
        <taxon>Ktedonobacterales</taxon>
        <taxon>Dictyobacteraceae</taxon>
        <taxon>Dictyobacter</taxon>
    </lineage>
</organism>
<evidence type="ECO:0000259" key="6">
    <source>
        <dbReference type="PROSITE" id="PS51012"/>
    </source>
</evidence>
<dbReference type="PANTHER" id="PTHR43077">
    <property type="entry name" value="TRANSPORT PERMEASE YVFS-RELATED"/>
    <property type="match status" value="1"/>
</dbReference>
<dbReference type="EMBL" id="BKZW01000002">
    <property type="protein sequence ID" value="GER90056.1"/>
    <property type="molecule type" value="Genomic_DNA"/>
</dbReference>
<evidence type="ECO:0000256" key="3">
    <source>
        <dbReference type="ARBA" id="ARBA00022989"/>
    </source>
</evidence>
<dbReference type="PROSITE" id="PS51012">
    <property type="entry name" value="ABC_TM2"/>
    <property type="match status" value="1"/>
</dbReference>
<gene>
    <name evidence="7" type="ORF">KDW_42180</name>
</gene>
<dbReference type="InterPro" id="IPR013525">
    <property type="entry name" value="ABC2_TM"/>
</dbReference>
<dbReference type="InterPro" id="IPR051328">
    <property type="entry name" value="T7SS_ABC-Transporter"/>
</dbReference>
<dbReference type="Proteomes" id="UP000326912">
    <property type="component" value="Unassembled WGS sequence"/>
</dbReference>
<keyword evidence="8" id="KW-1185">Reference proteome</keyword>
<dbReference type="GO" id="GO:0140359">
    <property type="term" value="F:ABC-type transporter activity"/>
    <property type="evidence" value="ECO:0007669"/>
    <property type="project" value="InterPro"/>
</dbReference>
<dbReference type="InterPro" id="IPR047817">
    <property type="entry name" value="ABC2_TM_bact-type"/>
</dbReference>
<comment type="caution">
    <text evidence="7">The sequence shown here is derived from an EMBL/GenBank/DDBJ whole genome shotgun (WGS) entry which is preliminary data.</text>
</comment>
<protein>
    <submittedName>
        <fullName evidence="7">Transport permease protein</fullName>
    </submittedName>
</protein>
<dbReference type="Pfam" id="PF12698">
    <property type="entry name" value="ABC2_membrane_3"/>
    <property type="match status" value="1"/>
</dbReference>
<reference evidence="7 8" key="1">
    <citation type="submission" date="2019-10" db="EMBL/GenBank/DDBJ databases">
        <title>Dictyobacter vulcani sp. nov., within the class Ktedonobacteria, isolated from soil of volcanic Mt. Zao.</title>
        <authorList>
            <person name="Zheng Y."/>
            <person name="Wang C.M."/>
            <person name="Sakai Y."/>
            <person name="Abe K."/>
            <person name="Yokota A."/>
            <person name="Yabe S."/>
        </authorList>
    </citation>
    <scope>NUCLEOTIDE SEQUENCE [LARGE SCALE GENOMIC DNA]</scope>
    <source>
        <strain evidence="7 8">W12</strain>
    </source>
</reference>
<name>A0A5J4KY43_9CHLR</name>
<keyword evidence="3 5" id="KW-1133">Transmembrane helix</keyword>
<proteinExistence type="predicted"/>
<evidence type="ECO:0000313" key="7">
    <source>
        <dbReference type="EMBL" id="GER90056.1"/>
    </source>
</evidence>
<feature type="transmembrane region" description="Helical" evidence="5">
    <location>
        <begin position="27"/>
        <end position="48"/>
    </location>
</feature>
<feature type="domain" description="ABC transmembrane type-2" evidence="6">
    <location>
        <begin position="130"/>
        <end position="365"/>
    </location>
</feature>
<comment type="subcellular location">
    <subcellularLocation>
        <location evidence="1">Membrane</location>
        <topology evidence="1">Multi-pass membrane protein</topology>
    </subcellularLocation>
</comment>
<keyword evidence="4 5" id="KW-0472">Membrane</keyword>
<dbReference type="AlphaFoldDB" id="A0A5J4KY43"/>
<feature type="transmembrane region" description="Helical" evidence="5">
    <location>
        <begin position="284"/>
        <end position="307"/>
    </location>
</feature>
<sequence length="368" mass="39990">MKTVFLRAVWAIIKKDILVWLSNRRNIAATVVPPLAFLLIQALGAVAVGRSPVALVTLDSGAKGQQMQQIFHSADVFRITDATPAQATTLYKNIQVIAVITIPGDFTRRIEAHNPAPIDVRVNNLNLDFTNDIRRSVPDAITQFYQAQGNTSPIKVTVQEQDLRTRDVQLFQYAVLPTVILLLTLSGLVTASIATAREWETNTIKEMLLSPLSRTTIIVGKVLASFVTTFLLGVLVLLIGAALDWTRPIGMYWFTSLLILAVLVLFSTGLGVALGAALHKSQPVIAISINVAIYLFFLAGGIGVLAFEPLWLQNIAAFIPLTYGIHALEQAIFYSSSDLFGRDMLILGLCALAALGLGVLSMRRGIAK</sequence>
<feature type="transmembrane region" description="Helical" evidence="5">
    <location>
        <begin position="216"/>
        <end position="239"/>
    </location>
</feature>